<dbReference type="FunFam" id="3.30.710.10:FF:000080">
    <property type="entry name" value="kelch-like protein 7 isoform X1"/>
    <property type="match status" value="1"/>
</dbReference>
<dbReference type="SUPFAM" id="SSF54695">
    <property type="entry name" value="POZ domain"/>
    <property type="match status" value="1"/>
</dbReference>
<dbReference type="Pfam" id="PF24681">
    <property type="entry name" value="Kelch_KLHDC2_KLHL20_DRC7"/>
    <property type="match status" value="1"/>
</dbReference>
<proteinExistence type="inferred from homology"/>
<reference evidence="13" key="2">
    <citation type="submission" date="2025-09" db="UniProtKB">
        <authorList>
            <consortium name="Ensembl"/>
        </authorList>
    </citation>
    <scope>IDENTIFICATION</scope>
</reference>
<dbReference type="Pfam" id="PF26141">
    <property type="entry name" value="PMEL_NMB_N"/>
    <property type="match status" value="1"/>
</dbReference>
<evidence type="ECO:0000256" key="6">
    <source>
        <dbReference type="ARBA" id="ARBA00022989"/>
    </source>
</evidence>
<dbReference type="InterPro" id="IPR000601">
    <property type="entry name" value="PKD_dom"/>
</dbReference>
<dbReference type="Gene3D" id="1.25.40.420">
    <property type="match status" value="1"/>
</dbReference>
<dbReference type="CDD" id="cd00146">
    <property type="entry name" value="PKD"/>
    <property type="match status" value="1"/>
</dbReference>
<dbReference type="Pfam" id="PF18911">
    <property type="entry name" value="PKD_4"/>
    <property type="match status" value="1"/>
</dbReference>
<dbReference type="PROSITE" id="PS50097">
    <property type="entry name" value="BTB"/>
    <property type="match status" value="1"/>
</dbReference>
<dbReference type="Pfam" id="PF00651">
    <property type="entry name" value="BTB"/>
    <property type="match status" value="1"/>
</dbReference>
<dbReference type="FunFam" id="2.60.40.10:FF:000893">
    <property type="entry name" value="Transmembrane glycoprotein NMB"/>
    <property type="match status" value="1"/>
</dbReference>
<dbReference type="GO" id="GO:0007155">
    <property type="term" value="P:cell adhesion"/>
    <property type="evidence" value="ECO:0007669"/>
    <property type="project" value="TreeGrafter"/>
</dbReference>
<keyword evidence="7 10" id="KW-0472">Membrane</keyword>
<dbReference type="CDD" id="cd18447">
    <property type="entry name" value="BACK_KLHL7"/>
    <property type="match status" value="1"/>
</dbReference>
<dbReference type="InterPro" id="IPR011333">
    <property type="entry name" value="SKP1/BTB/POZ_sf"/>
</dbReference>
<dbReference type="InterPro" id="IPR011705">
    <property type="entry name" value="BACK"/>
</dbReference>
<evidence type="ECO:0000256" key="7">
    <source>
        <dbReference type="ARBA" id="ARBA00023136"/>
    </source>
</evidence>
<dbReference type="InterPro" id="IPR000210">
    <property type="entry name" value="BTB/POZ_dom"/>
</dbReference>
<evidence type="ECO:0000313" key="13">
    <source>
        <dbReference type="Ensembl" id="ENSACOP00000018292.1"/>
    </source>
</evidence>
<dbReference type="GO" id="GO:0031463">
    <property type="term" value="C:Cul3-RING ubiquitin ligase complex"/>
    <property type="evidence" value="ECO:0007669"/>
    <property type="project" value="InterPro"/>
</dbReference>
<dbReference type="SMART" id="SM00089">
    <property type="entry name" value="PKD"/>
    <property type="match status" value="1"/>
</dbReference>
<keyword evidence="14" id="KW-1185">Reference proteome</keyword>
<dbReference type="Ensembl" id="ENSACOT00000018957.1">
    <property type="protein sequence ID" value="ENSACOP00000018292.1"/>
    <property type="gene ID" value="ENSACOG00000012635.1"/>
</dbReference>
<dbReference type="AlphaFoldDB" id="A0A8B9G2U2"/>
<dbReference type="SUPFAM" id="SSF49299">
    <property type="entry name" value="PKD domain"/>
    <property type="match status" value="1"/>
</dbReference>
<dbReference type="Proteomes" id="UP000694522">
    <property type="component" value="Unplaced"/>
</dbReference>
<dbReference type="InterPro" id="IPR046846">
    <property type="entry name" value="PKAT_KLD"/>
</dbReference>
<evidence type="ECO:0000256" key="9">
    <source>
        <dbReference type="ARBA" id="ARBA00025776"/>
    </source>
</evidence>
<keyword evidence="5" id="KW-0677">Repeat</keyword>
<dbReference type="GO" id="GO:0005886">
    <property type="term" value="C:plasma membrane"/>
    <property type="evidence" value="ECO:0007669"/>
    <property type="project" value="TreeGrafter"/>
</dbReference>
<dbReference type="InterPro" id="IPR030599">
    <property type="entry name" value="BTB/POZ_KLHL7"/>
</dbReference>
<dbReference type="PANTHER" id="PTHR11861">
    <property type="entry name" value="MELANOCYTE PROTEIN PMEL 17-RELATED"/>
    <property type="match status" value="1"/>
</dbReference>
<dbReference type="GO" id="GO:0016567">
    <property type="term" value="P:protein ubiquitination"/>
    <property type="evidence" value="ECO:0007669"/>
    <property type="project" value="InterPro"/>
</dbReference>
<protein>
    <submittedName>
        <fullName evidence="13">Kelch like family member 7</fullName>
    </submittedName>
</protein>
<dbReference type="Gene3D" id="2.120.10.80">
    <property type="entry name" value="Kelch-type beta propeller"/>
    <property type="match status" value="1"/>
</dbReference>
<evidence type="ECO:0000259" key="12">
    <source>
        <dbReference type="PROSITE" id="PS50097"/>
    </source>
</evidence>
<evidence type="ECO:0000313" key="14">
    <source>
        <dbReference type="Proteomes" id="UP000694522"/>
    </source>
</evidence>
<dbReference type="InterPro" id="IPR059017">
    <property type="entry name" value="PMEL_NMB_N"/>
</dbReference>
<keyword evidence="2" id="KW-0880">Kelch repeat</keyword>
<keyword evidence="4" id="KW-0732">Signal</keyword>
<evidence type="ECO:0000256" key="4">
    <source>
        <dbReference type="ARBA" id="ARBA00022729"/>
    </source>
</evidence>
<evidence type="ECO:0000256" key="2">
    <source>
        <dbReference type="ARBA" id="ARBA00022441"/>
    </source>
</evidence>
<dbReference type="InterPro" id="IPR015915">
    <property type="entry name" value="Kelch-typ_b-propeller"/>
</dbReference>
<evidence type="ECO:0000256" key="3">
    <source>
        <dbReference type="ARBA" id="ARBA00022692"/>
    </source>
</evidence>
<evidence type="ECO:0000259" key="11">
    <source>
        <dbReference type="PROSITE" id="PS50093"/>
    </source>
</evidence>
<dbReference type="PANTHER" id="PTHR11861:SF11">
    <property type="entry name" value="TRANSMEMBRANE GLYCOPROTEIN NMB"/>
    <property type="match status" value="1"/>
</dbReference>
<dbReference type="Gene3D" id="2.60.40.10">
    <property type="entry name" value="Immunoglobulins"/>
    <property type="match status" value="1"/>
</dbReference>
<dbReference type="InterPro" id="IPR045219">
    <property type="entry name" value="PKAT"/>
</dbReference>
<dbReference type="SUPFAM" id="SSF117281">
    <property type="entry name" value="Kelch motif"/>
    <property type="match status" value="1"/>
</dbReference>
<comment type="similarity">
    <text evidence="9">Belongs to the PMEL/NMB family.</text>
</comment>
<accession>A0A8B9G2U2</accession>
<dbReference type="Pfam" id="PF20433">
    <property type="entry name" value="PKAT_KLD"/>
    <property type="match status" value="1"/>
</dbReference>
<dbReference type="InterPro" id="IPR047060">
    <property type="entry name" value="KLHL7_BACK"/>
</dbReference>
<reference evidence="13" key="1">
    <citation type="submission" date="2025-08" db="UniProtKB">
        <authorList>
            <consortium name="Ensembl"/>
        </authorList>
    </citation>
    <scope>IDENTIFICATION</scope>
</reference>
<dbReference type="InterPro" id="IPR013783">
    <property type="entry name" value="Ig-like_fold"/>
</dbReference>
<evidence type="ECO:0000256" key="8">
    <source>
        <dbReference type="ARBA" id="ARBA00023180"/>
    </source>
</evidence>
<feature type="domain" description="BTB" evidence="12">
    <location>
        <begin position="44"/>
        <end position="111"/>
    </location>
</feature>
<sequence>MADPGSDKSSKKKTEKKLAAHEEAKLLASFMGVMNTMRKQKTLCDVILMVQDRKIPAHRVVLASASHFFNLMFTTNMLESKSFEVELKDAEPDIIEQLVEFAYTARISVNSNNVQSLLDAANQYQIEPVKKMCVDFLKEQVDASNCLGISVLAECLDCPELKATADDFIHQHFTEVYKTDEFLQLDVKRVTHLLNQDTLTVRAEDQVYDAAVRWLKYDEPNRQPYMVDILAKVRFPLISKNFLSKTVQAEPLIQDNPECLKMVISGMRYHLLSPEDREELVEGTRPRRKKHDYRIALFGGSQPQSCRYFNPKDYSWTDIRCPFEKRRDAACVFWDNVVYILGGSQLFPIKRMDCYNVVKDSWYSKLGPPTPRDSLAACAAEGKIYTSGGSEVGNSALYLFECYDTRTESWHTKPSMLTQRCSHGMVEANGLIYVCGGSLGNNVSGRVLNSCEVYDPATETWTELCPMIEARKNHGLVFVKDKIFAVGGQNGLGTSRGGGGGWGSTNQRHTNVIQPSTFKSNVWGGSRDYGRGLSVSSGFGSSGSSSGNPDFSQNRFAVLVNSQNVADGYKDEEERLLESIVKDMETWESSGQWIFSSYSPVKEKPNVSGFRDFSPEELHLEYYNCRANNNIQNYINSVQQLADQWKTRLLQLKGLNASTKAALLSELKNTVTQPLPAFGFGGQQSLGFGLSRFQDVLSQGSTSPVTSYRKLQGWSSDQNKWNEKLYPFWKEGDPRWKDCWKGGRVTVKLDTDSPALVGSNVTFVVTLQFPKCQKEDNDGNIVYERNCTQDFPVSQDQQVYVYNWTEWIDNCGWENCTSNHSHNVFPDGRPFPHYPGWRRRNFVYVFHTFGQYYQRTGRSSAMFSVNTANITLGKHVMAVSIYRRGHSSYVPIARASAIYVVTDKIPVSVSMFQKHDRNISDSIFIKDSPITFDVKIHDPSYYLNNSAISYKWNFGDGSGLFVASSPVVSHTYTLQGNFTPNLTVQAIIPVPCKPVTPTVPLPTSAVMARAASNADYSTTVESMEDNPDEGCHIYRNGYYKSGISVIEGILEVNIIQMMSIQMTESQAENSLVDFVVTCQGSLPTDVCTVVSDPTCQVSKSVVCDPITITDECLLTIRRAFEEPGTYCINITLGDDTSQALTSALISVNGGSSSGKTEGVFIFLGVLAVLAAIGAFVLYKRYKQYKPIERSTGQADNHEGLTAYFSNFKAIFFSSSTEKNPLLKSKPGIV</sequence>
<organism evidence="13 14">
    <name type="scientific">Amazona collaria</name>
    <name type="common">yellow-billed parrot</name>
    <dbReference type="NCBI Taxonomy" id="241587"/>
    <lineage>
        <taxon>Eukaryota</taxon>
        <taxon>Metazoa</taxon>
        <taxon>Chordata</taxon>
        <taxon>Craniata</taxon>
        <taxon>Vertebrata</taxon>
        <taxon>Euteleostomi</taxon>
        <taxon>Archelosauria</taxon>
        <taxon>Archosauria</taxon>
        <taxon>Dinosauria</taxon>
        <taxon>Saurischia</taxon>
        <taxon>Theropoda</taxon>
        <taxon>Coelurosauria</taxon>
        <taxon>Aves</taxon>
        <taxon>Neognathae</taxon>
        <taxon>Neoaves</taxon>
        <taxon>Telluraves</taxon>
        <taxon>Australaves</taxon>
        <taxon>Psittaciformes</taxon>
        <taxon>Psittacidae</taxon>
        <taxon>Amazona</taxon>
    </lineage>
</organism>
<dbReference type="SMART" id="SM00225">
    <property type="entry name" value="BTB"/>
    <property type="match status" value="1"/>
</dbReference>
<comment type="subcellular location">
    <subcellularLocation>
        <location evidence="1">Membrane</location>
        <topology evidence="1">Single-pass type I membrane protein</topology>
    </subcellularLocation>
</comment>
<dbReference type="InterPro" id="IPR006652">
    <property type="entry name" value="Kelch_1"/>
</dbReference>
<dbReference type="Gene3D" id="3.30.710.10">
    <property type="entry name" value="Potassium Channel Kv1.1, Chain A"/>
    <property type="match status" value="1"/>
</dbReference>
<evidence type="ECO:0000256" key="5">
    <source>
        <dbReference type="ARBA" id="ARBA00022737"/>
    </source>
</evidence>
<keyword evidence="3 10" id="KW-0812">Transmembrane</keyword>
<dbReference type="CDD" id="cd18237">
    <property type="entry name" value="BTB_POZ_KLHL7"/>
    <property type="match status" value="1"/>
</dbReference>
<evidence type="ECO:0000256" key="10">
    <source>
        <dbReference type="SAM" id="Phobius"/>
    </source>
</evidence>
<dbReference type="FunFam" id="1.25.40.420:FF:000007">
    <property type="entry name" value="Kelch-like family member 7"/>
    <property type="match status" value="1"/>
</dbReference>
<feature type="domain" description="PKD" evidence="11">
    <location>
        <begin position="944"/>
        <end position="984"/>
    </location>
</feature>
<dbReference type="SMART" id="SM00875">
    <property type="entry name" value="BACK"/>
    <property type="match status" value="1"/>
</dbReference>
<keyword evidence="6 10" id="KW-1133">Transmembrane helix</keyword>
<dbReference type="SMART" id="SM00612">
    <property type="entry name" value="Kelch"/>
    <property type="match status" value="3"/>
</dbReference>
<name>A0A8B9G2U2_9PSIT</name>
<evidence type="ECO:0000256" key="1">
    <source>
        <dbReference type="ARBA" id="ARBA00004479"/>
    </source>
</evidence>
<dbReference type="InterPro" id="IPR035986">
    <property type="entry name" value="PKD_dom_sf"/>
</dbReference>
<dbReference type="GO" id="GO:0005178">
    <property type="term" value="F:integrin binding"/>
    <property type="evidence" value="ECO:0007669"/>
    <property type="project" value="TreeGrafter"/>
</dbReference>
<dbReference type="Pfam" id="PF07707">
    <property type="entry name" value="BACK"/>
    <property type="match status" value="1"/>
</dbReference>
<dbReference type="InterPro" id="IPR022409">
    <property type="entry name" value="PKD/Chitinase_dom"/>
</dbReference>
<keyword evidence="8" id="KW-0325">Glycoprotein</keyword>
<feature type="transmembrane region" description="Helical" evidence="10">
    <location>
        <begin position="1158"/>
        <end position="1178"/>
    </location>
</feature>
<dbReference type="PROSITE" id="PS50093">
    <property type="entry name" value="PKD"/>
    <property type="match status" value="1"/>
</dbReference>